<sequence length="230" mass="24530">MLPIFPAHIFNPDPVKADVAARVISGGEAVNGEQDVIQTDGGGRWEISYGEMGQDDPFRQQLWSAWVGELAGGARSVLVPLLSLDTAPRPVAGNGLAMPSDLYWNDDYFPTEVRFAAPYIVARVSAPATLRATTLQVTVDQGDDVQPGMKFSVGYCGFKIERVLSRNGSTATVRVSPPARESIAAGTPANFDWPVVVCRSVIGQDLAADIMLGMYGTTTVSFVEDTGYGG</sequence>
<evidence type="ECO:0000313" key="2">
    <source>
        <dbReference type="Proteomes" id="UP000527143"/>
    </source>
</evidence>
<dbReference type="AlphaFoldDB" id="A0A840Y934"/>
<dbReference type="Proteomes" id="UP000527143">
    <property type="component" value="Unassembled WGS sequence"/>
</dbReference>
<evidence type="ECO:0000313" key="1">
    <source>
        <dbReference type="EMBL" id="MBB5709354.1"/>
    </source>
</evidence>
<accession>A0A840Y934</accession>
<dbReference type="EMBL" id="JACIJF010000001">
    <property type="protein sequence ID" value="MBB5709354.1"/>
    <property type="molecule type" value="Genomic_DNA"/>
</dbReference>
<keyword evidence="2" id="KW-1185">Reference proteome</keyword>
<reference evidence="1 2" key="1">
    <citation type="submission" date="2020-08" db="EMBL/GenBank/DDBJ databases">
        <title>Genomic Encyclopedia of Type Strains, Phase IV (KMG-IV): sequencing the most valuable type-strain genomes for metagenomic binning, comparative biology and taxonomic classification.</title>
        <authorList>
            <person name="Goeker M."/>
        </authorList>
    </citation>
    <scope>NUCLEOTIDE SEQUENCE [LARGE SCALE GENOMIC DNA]</scope>
    <source>
        <strain evidence="1 2">DSM 26736</strain>
    </source>
</reference>
<organism evidence="1 2">
    <name type="scientific">Sphingomonas xinjiangensis</name>
    <dbReference type="NCBI Taxonomy" id="643568"/>
    <lineage>
        <taxon>Bacteria</taxon>
        <taxon>Pseudomonadati</taxon>
        <taxon>Pseudomonadota</taxon>
        <taxon>Alphaproteobacteria</taxon>
        <taxon>Sphingomonadales</taxon>
        <taxon>Sphingomonadaceae</taxon>
        <taxon>Sphingomonas</taxon>
    </lineage>
</organism>
<gene>
    <name evidence="1" type="ORF">FHT02_000560</name>
</gene>
<comment type="caution">
    <text evidence="1">The sequence shown here is derived from an EMBL/GenBank/DDBJ whole genome shotgun (WGS) entry which is preliminary data.</text>
</comment>
<name>A0A840Y934_9SPHN</name>
<protein>
    <submittedName>
        <fullName evidence="1">Uncharacterized protein</fullName>
    </submittedName>
</protein>
<proteinExistence type="predicted"/>
<dbReference type="RefSeq" id="WP_184083975.1">
    <property type="nucleotide sequence ID" value="NZ_JACIJF010000001.1"/>
</dbReference>